<feature type="region of interest" description="N-terminal hotdog fold" evidence="7">
    <location>
        <begin position="168"/>
        <end position="294"/>
    </location>
</feature>
<keyword evidence="4" id="KW-0597">Phosphoprotein</keyword>
<dbReference type="Gene3D" id="3.40.50.720">
    <property type="entry name" value="NAD(P)-binding Rossmann-like Domain"/>
    <property type="match status" value="1"/>
</dbReference>
<dbReference type="SMART" id="SM00826">
    <property type="entry name" value="PKS_DH"/>
    <property type="match status" value="1"/>
</dbReference>
<dbReference type="GO" id="GO:0005886">
    <property type="term" value="C:plasma membrane"/>
    <property type="evidence" value="ECO:0007669"/>
    <property type="project" value="TreeGrafter"/>
</dbReference>
<dbReference type="Pfam" id="PF14765">
    <property type="entry name" value="PS-DH"/>
    <property type="match status" value="1"/>
</dbReference>
<evidence type="ECO:0000256" key="8">
    <source>
        <dbReference type="SAM" id="Coils"/>
    </source>
</evidence>
<dbReference type="GO" id="GO:0004312">
    <property type="term" value="F:fatty acid synthase activity"/>
    <property type="evidence" value="ECO:0007669"/>
    <property type="project" value="TreeGrafter"/>
</dbReference>
<dbReference type="EMBL" id="AHDJ01000058">
    <property type="protein sequence ID" value="EJQ38346.1"/>
    <property type="molecule type" value="Genomic_DNA"/>
</dbReference>
<dbReference type="PANTHER" id="PTHR43775:SF37">
    <property type="entry name" value="SI:DKEY-61P9.11"/>
    <property type="match status" value="1"/>
</dbReference>
<dbReference type="HOGENOM" id="CLU_283968_0_0_9"/>
<feature type="domain" description="PKS/mFAS DH" evidence="10">
    <location>
        <begin position="168"/>
        <end position="458"/>
    </location>
</feature>
<dbReference type="SUPFAM" id="SSF51735">
    <property type="entry name" value="NAD(P)-binding Rossmann-fold domains"/>
    <property type="match status" value="2"/>
</dbReference>
<dbReference type="InterPro" id="IPR042104">
    <property type="entry name" value="PKS_dehydratase_sf"/>
</dbReference>
<evidence type="ECO:0000256" key="5">
    <source>
        <dbReference type="ARBA" id="ARBA00022857"/>
    </source>
</evidence>
<feature type="coiled-coil region" evidence="8">
    <location>
        <begin position="3"/>
        <end position="75"/>
    </location>
</feature>
<dbReference type="Pfam" id="PF08659">
    <property type="entry name" value="KR"/>
    <property type="match status" value="1"/>
</dbReference>
<dbReference type="SMART" id="SM00823">
    <property type="entry name" value="PKS_PP"/>
    <property type="match status" value="1"/>
</dbReference>
<keyword evidence="3" id="KW-0596">Phosphopantetheine</keyword>
<dbReference type="GO" id="GO:0005737">
    <property type="term" value="C:cytoplasm"/>
    <property type="evidence" value="ECO:0007669"/>
    <property type="project" value="UniProtKB-SubCell"/>
</dbReference>
<sequence>LSAKNEERLKEKAQDLLNEIQSQAFSDSSLADIAYTLQVGREVMEERLAVIVGSIKELEEKLQSFVEDKEEIFALYCGQVKRNKEIMNMFIDEDLQKAVGTWIVKGKYEKLLELWVKGLNVDWNMLYGEERPNRISLPTYPFTKESYWVPQRENYKNKRKPVINVLLHPLLHQNTSDFSEQRFSSTFTGEEFFLTDHVVKGRKVLPGVAHLEMAREAVSQATGACKDENIRIQLKDVMWAQPIVMGEEPLQIDVGLYLEENGEIFYKIYRAPDAEDRNSIVYSQGRALLSSCAQVPNMELKALKEECNQGELLSSQYYEYFRNIGIDYGPAHQGIEKVYIGHEKLLAKLSLPSCVYDTQDEFVLHPTLVDSALQASVAFIMGSDTTNSVKTSLPFILDEIEVLSKCTSIMWALVQSSQDNITKGKNQQFDINMYDEKGNLCVRMKGLSSRVLEGEIQAGYNLNTNSSENFTESLVGDIMLTPIWDAISVENNRAFPSTTDRVVIIGEIKGNWNAIKKHYPKASVLEILEGDTIENLTKKIEVYGLIDHILWIAPHYSLETLKNDALIGEQSQGVLQVFKMIKAFLRLGYGSEELGWSIVTIQGQPVNKNEQVNPTHASIHGLIGSMAKEYPNWKVRMIDLEANSDWPVSDIFYLPTNSQGNVWAYRDQSWYRQSLVPLHCSPLNQTLYRTGGVYVVIGGAGGLGEVWSEYMIRNYRAQVIWIGRRDLNCDIQAKLDRLETLGPTPHYIKADASDQVSLQEAYERIRQQYIQIHGVIHSAIVLHDQSLQNMEEIGFVNGLSAKVNVSVRMAQVFDKEPLDFVLFFSSINAFVKSPGQSNYTSGCTFKDAFAHQLSKEWSCPVKVMNWGYWGSVGIVASKDYQNRMEQVGIGSIEPPEAMEALEILLAGPIDQMALIKITKPLTLDGVQWDEWIEIYTEEKHSSTHLEIKTVSDAFELTTEIDEVQLIEKIQVTLIEIVSKLLNVKTEYIDIDVVLGEYGFDRIKLNELVDILNREFNIDLAVTIIFDYSTINSFAVYLVKEYKELLVNKFQSVFVNAGF</sequence>
<proteinExistence type="predicted"/>
<keyword evidence="8" id="KW-0175">Coiled coil</keyword>
<dbReference type="InterPro" id="IPR020806">
    <property type="entry name" value="PKS_PP-bd"/>
</dbReference>
<evidence type="ECO:0000313" key="12">
    <source>
        <dbReference type="Proteomes" id="UP000006600"/>
    </source>
</evidence>
<dbReference type="SMART" id="SM01294">
    <property type="entry name" value="PKS_PP_betabranch"/>
    <property type="match status" value="1"/>
</dbReference>
<feature type="active site" description="Proton donor; for dehydratase activity" evidence="7">
    <location>
        <position position="370"/>
    </location>
</feature>
<dbReference type="Gene3D" id="3.10.129.110">
    <property type="entry name" value="Polyketide synthase dehydratase"/>
    <property type="match status" value="1"/>
</dbReference>
<gene>
    <name evidence="11" type="ORF">IEE_05056</name>
</gene>
<dbReference type="InterPro" id="IPR049551">
    <property type="entry name" value="PKS_DH_C"/>
</dbReference>
<dbReference type="PATRIC" id="fig|1053189.3.peg.5157"/>
<evidence type="ECO:0000256" key="2">
    <source>
        <dbReference type="ARBA" id="ARBA00004496"/>
    </source>
</evidence>
<evidence type="ECO:0000259" key="9">
    <source>
        <dbReference type="PROSITE" id="PS50075"/>
    </source>
</evidence>
<feature type="region of interest" description="C-terminal hotdog fold" evidence="7">
    <location>
        <begin position="308"/>
        <end position="458"/>
    </location>
</feature>
<keyword evidence="6" id="KW-0012">Acyltransferase</keyword>
<accession>J7ZPU9</accession>
<protein>
    <submittedName>
        <fullName evidence="11">Uncharacterized protein</fullName>
    </submittedName>
</protein>
<dbReference type="InterPro" id="IPR057326">
    <property type="entry name" value="KR_dom"/>
</dbReference>
<dbReference type="Pfam" id="PF21089">
    <property type="entry name" value="PKS_DH_N"/>
    <property type="match status" value="1"/>
</dbReference>
<dbReference type="InterPro" id="IPR054514">
    <property type="entry name" value="RhiE-like_linker"/>
</dbReference>
<dbReference type="InterPro" id="IPR013968">
    <property type="entry name" value="PKS_KR"/>
</dbReference>
<dbReference type="Gene3D" id="3.30.70.3290">
    <property type="match status" value="1"/>
</dbReference>
<dbReference type="InterPro" id="IPR009081">
    <property type="entry name" value="PP-bd_ACP"/>
</dbReference>
<comment type="subcellular location">
    <subcellularLocation>
        <location evidence="2">Cytoplasm</location>
    </subcellularLocation>
</comment>
<dbReference type="Proteomes" id="UP000006600">
    <property type="component" value="Unassembled WGS sequence"/>
</dbReference>
<dbReference type="AlphaFoldDB" id="J7ZPU9"/>
<evidence type="ECO:0000259" key="10">
    <source>
        <dbReference type="PROSITE" id="PS52019"/>
    </source>
</evidence>
<dbReference type="SUPFAM" id="SSF47336">
    <property type="entry name" value="ACP-like"/>
    <property type="match status" value="1"/>
</dbReference>
<dbReference type="InterPro" id="IPR020807">
    <property type="entry name" value="PKS_DH"/>
</dbReference>
<dbReference type="Gene3D" id="1.10.1200.10">
    <property type="entry name" value="ACP-like"/>
    <property type="match status" value="1"/>
</dbReference>
<evidence type="ECO:0000256" key="1">
    <source>
        <dbReference type="ARBA" id="ARBA00001957"/>
    </source>
</evidence>
<evidence type="ECO:0000256" key="3">
    <source>
        <dbReference type="ARBA" id="ARBA00022450"/>
    </source>
</evidence>
<dbReference type="GO" id="GO:0031177">
    <property type="term" value="F:phosphopantetheine binding"/>
    <property type="evidence" value="ECO:0007669"/>
    <property type="project" value="InterPro"/>
</dbReference>
<dbReference type="SMART" id="SM00822">
    <property type="entry name" value="PKS_KR"/>
    <property type="match status" value="1"/>
</dbReference>
<dbReference type="CDD" id="cd08953">
    <property type="entry name" value="KR_2_SDR_x"/>
    <property type="match status" value="1"/>
</dbReference>
<dbReference type="RefSeq" id="WP_002106879.1">
    <property type="nucleotide sequence ID" value="NZ_JH791997.1"/>
</dbReference>
<organism evidence="11 12">
    <name type="scientific">Bacillus cereus BAG5X1-1</name>
    <dbReference type="NCBI Taxonomy" id="1053189"/>
    <lineage>
        <taxon>Bacteria</taxon>
        <taxon>Bacillati</taxon>
        <taxon>Bacillota</taxon>
        <taxon>Bacilli</taxon>
        <taxon>Bacillales</taxon>
        <taxon>Bacillaceae</taxon>
        <taxon>Bacillus</taxon>
        <taxon>Bacillus cereus group</taxon>
    </lineage>
</organism>
<dbReference type="GO" id="GO:0071770">
    <property type="term" value="P:DIM/DIP cell wall layer assembly"/>
    <property type="evidence" value="ECO:0007669"/>
    <property type="project" value="TreeGrafter"/>
</dbReference>
<name>J7ZPU9_BACCE</name>
<dbReference type="InterPro" id="IPR036736">
    <property type="entry name" value="ACP-like_sf"/>
</dbReference>
<dbReference type="Pfam" id="PF22336">
    <property type="entry name" value="RhiE-like_linker"/>
    <property type="match status" value="1"/>
</dbReference>
<comment type="cofactor">
    <cofactor evidence="1">
        <name>pantetheine 4'-phosphate</name>
        <dbReference type="ChEBI" id="CHEBI:47942"/>
    </cofactor>
</comment>
<keyword evidence="5" id="KW-0521">NADP</keyword>
<dbReference type="InterPro" id="IPR049900">
    <property type="entry name" value="PKS_mFAS_DH"/>
</dbReference>
<dbReference type="PANTHER" id="PTHR43775">
    <property type="entry name" value="FATTY ACID SYNTHASE"/>
    <property type="match status" value="1"/>
</dbReference>
<reference evidence="11 12" key="1">
    <citation type="submission" date="2012-04" db="EMBL/GenBank/DDBJ databases">
        <title>The Genome Sequence of Bacillus cereus BAG5X1-1.</title>
        <authorList>
            <consortium name="The Broad Institute Genome Sequencing Platform"/>
            <consortium name="The Broad Institute Genome Sequencing Center for Infectious Disease"/>
            <person name="Feldgarden M."/>
            <person name="Van der Auwera G.A."/>
            <person name="Mahillon J."/>
            <person name="Duprez V."/>
            <person name="Timmery S."/>
            <person name="Mattelet C."/>
            <person name="Dierick K."/>
            <person name="Sun M."/>
            <person name="Yu Z."/>
            <person name="Zhu L."/>
            <person name="Hu X."/>
            <person name="Shank E.B."/>
            <person name="Swiecicka I."/>
            <person name="Hansen B.M."/>
            <person name="Andrup L."/>
            <person name="Young S.K."/>
            <person name="Zeng Q."/>
            <person name="Gargeya S."/>
            <person name="Fitzgerald M."/>
            <person name="Haas B."/>
            <person name="Abouelleil A."/>
            <person name="Alvarado L."/>
            <person name="Arachchi H.M."/>
            <person name="Berlin A."/>
            <person name="Chapman S.B."/>
            <person name="Goldberg J."/>
            <person name="Griggs A."/>
            <person name="Gujja S."/>
            <person name="Hansen M."/>
            <person name="Howarth C."/>
            <person name="Imamovic A."/>
            <person name="Larimer J."/>
            <person name="McCowen C."/>
            <person name="Montmayeur A."/>
            <person name="Murphy C."/>
            <person name="Neiman D."/>
            <person name="Pearson M."/>
            <person name="Priest M."/>
            <person name="Roberts A."/>
            <person name="Saif S."/>
            <person name="Shea T."/>
            <person name="Sisk P."/>
            <person name="Sykes S."/>
            <person name="Wortman J."/>
            <person name="Nusbaum C."/>
            <person name="Birren B."/>
        </authorList>
    </citation>
    <scope>NUCLEOTIDE SEQUENCE [LARGE SCALE GENOMIC DNA]</scope>
    <source>
        <strain evidence="11 12">BAG5X1-1</strain>
    </source>
</reference>
<comment type="caution">
    <text evidence="11">The sequence shown here is derived from an EMBL/GenBank/DDBJ whole genome shotgun (WGS) entry which is preliminary data.</text>
</comment>
<dbReference type="Pfam" id="PF00550">
    <property type="entry name" value="PP-binding"/>
    <property type="match status" value="1"/>
</dbReference>
<feature type="active site" description="Proton acceptor; for dehydratase activity" evidence="7">
    <location>
        <position position="197"/>
    </location>
</feature>
<evidence type="ECO:0000256" key="7">
    <source>
        <dbReference type="PROSITE-ProRule" id="PRU01363"/>
    </source>
</evidence>
<dbReference type="PROSITE" id="PS52019">
    <property type="entry name" value="PKS_MFAS_DH"/>
    <property type="match status" value="1"/>
</dbReference>
<dbReference type="InterPro" id="IPR049552">
    <property type="entry name" value="PKS_DH_N"/>
</dbReference>
<feature type="domain" description="Carrier" evidence="9">
    <location>
        <begin position="964"/>
        <end position="1041"/>
    </location>
</feature>
<evidence type="ECO:0000256" key="4">
    <source>
        <dbReference type="ARBA" id="ARBA00022553"/>
    </source>
</evidence>
<dbReference type="GO" id="GO:0006633">
    <property type="term" value="P:fatty acid biosynthetic process"/>
    <property type="evidence" value="ECO:0007669"/>
    <property type="project" value="TreeGrafter"/>
</dbReference>
<feature type="non-terminal residue" evidence="11">
    <location>
        <position position="1"/>
    </location>
</feature>
<dbReference type="InterPro" id="IPR050091">
    <property type="entry name" value="PKS_NRPS_Biosynth_Enz"/>
</dbReference>
<evidence type="ECO:0000256" key="6">
    <source>
        <dbReference type="ARBA" id="ARBA00023315"/>
    </source>
</evidence>
<dbReference type="PROSITE" id="PS50075">
    <property type="entry name" value="CARRIER"/>
    <property type="match status" value="1"/>
</dbReference>
<dbReference type="InterPro" id="IPR036291">
    <property type="entry name" value="NAD(P)-bd_dom_sf"/>
</dbReference>
<keyword evidence="6" id="KW-0808">Transferase</keyword>
<evidence type="ECO:0000313" key="11">
    <source>
        <dbReference type="EMBL" id="EJQ38346.1"/>
    </source>
</evidence>